<evidence type="ECO:0000259" key="2">
    <source>
        <dbReference type="Pfam" id="PF00188"/>
    </source>
</evidence>
<dbReference type="SUPFAM" id="SSF55797">
    <property type="entry name" value="PR-1-like"/>
    <property type="match status" value="1"/>
</dbReference>
<dbReference type="Proteomes" id="UP001156691">
    <property type="component" value="Unassembled WGS sequence"/>
</dbReference>
<dbReference type="CDD" id="cd05379">
    <property type="entry name" value="CAP_bacterial"/>
    <property type="match status" value="1"/>
</dbReference>
<dbReference type="RefSeq" id="WP_284338512.1">
    <property type="nucleotide sequence ID" value="NZ_BSNS01000002.1"/>
</dbReference>
<evidence type="ECO:0000313" key="4">
    <source>
        <dbReference type="Proteomes" id="UP001156691"/>
    </source>
</evidence>
<dbReference type="EMBL" id="BSNS01000002">
    <property type="protein sequence ID" value="GLQ53050.1"/>
    <property type="molecule type" value="Genomic_DNA"/>
</dbReference>
<dbReference type="InterPro" id="IPR006311">
    <property type="entry name" value="TAT_signal"/>
</dbReference>
<accession>A0ABQ5W059</accession>
<dbReference type="PANTHER" id="PTHR31157">
    <property type="entry name" value="SCP DOMAIN-CONTAINING PROTEIN"/>
    <property type="match status" value="1"/>
</dbReference>
<reference evidence="4" key="1">
    <citation type="journal article" date="2019" name="Int. J. Syst. Evol. Microbiol.">
        <title>The Global Catalogue of Microorganisms (GCM) 10K type strain sequencing project: providing services to taxonomists for standard genome sequencing and annotation.</title>
        <authorList>
            <consortium name="The Broad Institute Genomics Platform"/>
            <consortium name="The Broad Institute Genome Sequencing Center for Infectious Disease"/>
            <person name="Wu L."/>
            <person name="Ma J."/>
        </authorList>
    </citation>
    <scope>NUCLEOTIDE SEQUENCE [LARGE SCALE GENOMIC DNA]</scope>
    <source>
        <strain evidence="4">NBRC 112416</strain>
    </source>
</reference>
<comment type="caution">
    <text evidence="3">The sequence shown here is derived from an EMBL/GenBank/DDBJ whole genome shotgun (WGS) entry which is preliminary data.</text>
</comment>
<dbReference type="PROSITE" id="PS51318">
    <property type="entry name" value="TAT"/>
    <property type="match status" value="1"/>
</dbReference>
<evidence type="ECO:0000313" key="3">
    <source>
        <dbReference type="EMBL" id="GLQ53050.1"/>
    </source>
</evidence>
<sequence length="168" mass="17755">MSSLNRRSFVALAAVSLLSACASTMPIVPAGPRDPLVLTEDEIMTTVNAVRAANGRAPWTYNARLAEAASNHCKLMAASDKLSHELGGSLRERVTAAGYLGAVGENLARGHGSLQQAMSGWLDSPGHRGTLLSDKFIEFGLSVARAPKGKPYWALIAGGSFDAWRVYG</sequence>
<dbReference type="PANTHER" id="PTHR31157:SF1">
    <property type="entry name" value="SCP DOMAIN-CONTAINING PROTEIN"/>
    <property type="match status" value="1"/>
</dbReference>
<feature type="signal peptide" evidence="1">
    <location>
        <begin position="1"/>
        <end position="22"/>
    </location>
</feature>
<proteinExistence type="predicted"/>
<feature type="domain" description="SCP" evidence="2">
    <location>
        <begin position="46"/>
        <end position="153"/>
    </location>
</feature>
<organism evidence="3 4">
    <name type="scientific">Devosia nitrariae</name>
    <dbReference type="NCBI Taxonomy" id="2071872"/>
    <lineage>
        <taxon>Bacteria</taxon>
        <taxon>Pseudomonadati</taxon>
        <taxon>Pseudomonadota</taxon>
        <taxon>Alphaproteobacteria</taxon>
        <taxon>Hyphomicrobiales</taxon>
        <taxon>Devosiaceae</taxon>
        <taxon>Devosia</taxon>
    </lineage>
</organism>
<keyword evidence="1" id="KW-0732">Signal</keyword>
<protein>
    <recommendedName>
        <fullName evidence="2">SCP domain-containing protein</fullName>
    </recommendedName>
</protein>
<dbReference type="InterPro" id="IPR014044">
    <property type="entry name" value="CAP_dom"/>
</dbReference>
<dbReference type="PROSITE" id="PS51257">
    <property type="entry name" value="PROKAR_LIPOPROTEIN"/>
    <property type="match status" value="1"/>
</dbReference>
<keyword evidence="4" id="KW-1185">Reference proteome</keyword>
<gene>
    <name evidence="3" type="ORF">GCM10010862_03080</name>
</gene>
<feature type="chain" id="PRO_5046929237" description="SCP domain-containing protein" evidence="1">
    <location>
        <begin position="23"/>
        <end position="168"/>
    </location>
</feature>
<dbReference type="InterPro" id="IPR035940">
    <property type="entry name" value="CAP_sf"/>
</dbReference>
<dbReference type="Pfam" id="PF00188">
    <property type="entry name" value="CAP"/>
    <property type="match status" value="1"/>
</dbReference>
<name>A0ABQ5W059_9HYPH</name>
<dbReference type="Gene3D" id="3.40.33.10">
    <property type="entry name" value="CAP"/>
    <property type="match status" value="1"/>
</dbReference>
<evidence type="ECO:0000256" key="1">
    <source>
        <dbReference type="SAM" id="SignalP"/>
    </source>
</evidence>